<evidence type="ECO:0000256" key="6">
    <source>
        <dbReference type="ARBA" id="ARBA00022779"/>
    </source>
</evidence>
<comment type="subunit">
    <text evidence="10">Homodimer.</text>
</comment>
<dbReference type="eggNOG" id="COG3143">
    <property type="taxonomic scope" value="Bacteria"/>
</dbReference>
<dbReference type="AlphaFoldDB" id="K2IY40"/>
<evidence type="ECO:0000256" key="3">
    <source>
        <dbReference type="ARBA" id="ARBA00018484"/>
    </source>
</evidence>
<dbReference type="GO" id="GO:0050920">
    <property type="term" value="P:regulation of chemotaxis"/>
    <property type="evidence" value="ECO:0007669"/>
    <property type="project" value="InterPro"/>
</dbReference>
<evidence type="ECO:0000313" key="13">
    <source>
        <dbReference type="Proteomes" id="UP000006755"/>
    </source>
</evidence>
<feature type="site" description="Enhances dephosphorylation of CheY-P" evidence="11">
    <location>
        <position position="175"/>
    </location>
</feature>
<comment type="similarity">
    <text evidence="2 10">Belongs to the CheZ family.</text>
</comment>
<dbReference type="EMBL" id="AMRI01000008">
    <property type="protein sequence ID" value="EKE75401.1"/>
    <property type="molecule type" value="Genomic_DNA"/>
</dbReference>
<dbReference type="GO" id="GO:0006935">
    <property type="term" value="P:chemotaxis"/>
    <property type="evidence" value="ECO:0007669"/>
    <property type="project" value="UniProtKB-KW"/>
</dbReference>
<dbReference type="PATRIC" id="fig|745411.4.peg.1377"/>
<organism evidence="12 13">
    <name type="scientific">Gallaecimonas xiamenensis 3-C-1</name>
    <dbReference type="NCBI Taxonomy" id="745411"/>
    <lineage>
        <taxon>Bacteria</taxon>
        <taxon>Pseudomonadati</taxon>
        <taxon>Pseudomonadota</taxon>
        <taxon>Gammaproteobacteria</taxon>
        <taxon>Enterobacterales</taxon>
        <taxon>Gallaecimonadaceae</taxon>
        <taxon>Gallaecimonas</taxon>
    </lineage>
</organism>
<comment type="function">
    <text evidence="10">Plays an important role in bacterial chemotaxis signal transduction pathway by accelerating the dephosphorylation of phosphorylated CheY (CheY-P).</text>
</comment>
<dbReference type="PANTHER" id="PTHR43693:SF1">
    <property type="entry name" value="PROTEIN PHOSPHATASE CHEZ"/>
    <property type="match status" value="1"/>
</dbReference>
<evidence type="ECO:0000256" key="5">
    <source>
        <dbReference type="ARBA" id="ARBA00022500"/>
    </source>
</evidence>
<evidence type="ECO:0000256" key="9">
    <source>
        <dbReference type="ARBA" id="ARBA00029599"/>
    </source>
</evidence>
<keyword evidence="7 10" id="KW-0378">Hydrolase</keyword>
<dbReference type="STRING" id="745411.B3C1_06984"/>
<evidence type="ECO:0000256" key="4">
    <source>
        <dbReference type="ARBA" id="ARBA00022490"/>
    </source>
</evidence>
<evidence type="ECO:0000256" key="10">
    <source>
        <dbReference type="PIRNR" id="PIRNR002884"/>
    </source>
</evidence>
<evidence type="ECO:0000256" key="11">
    <source>
        <dbReference type="PIRSR" id="PIRSR002884-1"/>
    </source>
</evidence>
<comment type="caution">
    <text evidence="12">The sequence shown here is derived from an EMBL/GenBank/DDBJ whole genome shotgun (WGS) entry which is preliminary data.</text>
</comment>
<dbReference type="GO" id="GO:0004721">
    <property type="term" value="F:phosphoprotein phosphatase activity"/>
    <property type="evidence" value="ECO:0007669"/>
    <property type="project" value="UniProtKB-KW"/>
</dbReference>
<accession>K2IY40</accession>
<dbReference type="Gene3D" id="1.10.287.500">
    <property type="entry name" value="Helix hairpin bin"/>
    <property type="match status" value="1"/>
</dbReference>
<evidence type="ECO:0000256" key="2">
    <source>
        <dbReference type="ARBA" id="ARBA00005908"/>
    </source>
</evidence>
<dbReference type="SUPFAM" id="SSF75708">
    <property type="entry name" value="Chemotaxis phosphatase CheZ"/>
    <property type="match status" value="1"/>
</dbReference>
<evidence type="ECO:0000256" key="8">
    <source>
        <dbReference type="ARBA" id="ARBA00022912"/>
    </source>
</evidence>
<dbReference type="GO" id="GO:0097588">
    <property type="term" value="P:archaeal or bacterial-type flagellum-dependent cell motility"/>
    <property type="evidence" value="ECO:0007669"/>
    <property type="project" value="UniProtKB-KW"/>
</dbReference>
<dbReference type="PIRSF" id="PIRSF002884">
    <property type="entry name" value="CheZ"/>
    <property type="match status" value="1"/>
</dbReference>
<evidence type="ECO:0000256" key="7">
    <source>
        <dbReference type="ARBA" id="ARBA00022801"/>
    </source>
</evidence>
<gene>
    <name evidence="12" type="ORF">B3C1_06984</name>
</gene>
<keyword evidence="4 10" id="KW-0963">Cytoplasm</keyword>
<dbReference type="InterPro" id="IPR050992">
    <property type="entry name" value="CheZ_family_phosphatases"/>
</dbReference>
<dbReference type="InterPro" id="IPR007439">
    <property type="entry name" value="Chemotax_Pase_CheZ"/>
</dbReference>
<evidence type="ECO:0000313" key="12">
    <source>
        <dbReference type="EMBL" id="EKE75401.1"/>
    </source>
</evidence>
<dbReference type="RefSeq" id="WP_008483829.1">
    <property type="nucleotide sequence ID" value="NZ_AMRI01000008.1"/>
</dbReference>
<dbReference type="GO" id="GO:0009288">
    <property type="term" value="C:bacterial-type flagellum"/>
    <property type="evidence" value="ECO:0007669"/>
    <property type="project" value="InterPro"/>
</dbReference>
<reference evidence="12 13" key="1">
    <citation type="journal article" date="2012" name="J. Bacteriol.">
        <title>Genome Sequence of Gallaecimonas xiamenensis Type Strain 3-C-1.</title>
        <authorList>
            <person name="Lai Q."/>
            <person name="Wang L."/>
            <person name="Wang W."/>
            <person name="Shao Z."/>
        </authorList>
    </citation>
    <scope>NUCLEOTIDE SEQUENCE [LARGE SCALE GENOMIC DNA]</scope>
    <source>
        <strain evidence="12 13">3-C-1</strain>
    </source>
</reference>
<evidence type="ECO:0000256" key="1">
    <source>
        <dbReference type="ARBA" id="ARBA00004496"/>
    </source>
</evidence>
<dbReference type="Proteomes" id="UP000006755">
    <property type="component" value="Unassembled WGS sequence"/>
</dbReference>
<dbReference type="Pfam" id="PF04344">
    <property type="entry name" value="CheZ"/>
    <property type="match status" value="1"/>
</dbReference>
<name>K2IY40_9GAMM</name>
<protein>
    <recommendedName>
        <fullName evidence="3 10">Protein phosphatase CheZ</fullName>
        <ecNumber evidence="10">3.1.3.-</ecNumber>
    </recommendedName>
    <alternativeName>
        <fullName evidence="9 10">Chemotaxis protein CheZ</fullName>
    </alternativeName>
</protein>
<keyword evidence="5 10" id="KW-0145">Chemotaxis</keyword>
<dbReference type="EC" id="3.1.3.-" evidence="10"/>
<proteinExistence type="inferred from homology"/>
<keyword evidence="13" id="KW-1185">Reference proteome</keyword>
<dbReference type="GO" id="GO:0005737">
    <property type="term" value="C:cytoplasm"/>
    <property type="evidence" value="ECO:0007669"/>
    <property type="project" value="UniProtKB-SubCell"/>
</dbReference>
<comment type="subcellular location">
    <subcellularLocation>
        <location evidence="1 10">Cytoplasm</location>
    </subcellularLocation>
</comment>
<dbReference type="PANTHER" id="PTHR43693">
    <property type="entry name" value="PROTEIN PHOSPHATASE CHEZ"/>
    <property type="match status" value="1"/>
</dbReference>
<dbReference type="OrthoDB" id="9773007at2"/>
<sequence>MTERQKTAITLEQARQLVAYLEAGQEQEAEAVLREMAVAANTELFSQVGKLTRELHSSLLEFQQDPRLATLATQDIPDAKDRLMHVITMTESAANTTMDAVESCLPVTDRLVETIDGMTPAWRRLMEREMRVGEFKTLVHELDAFLANSKVEADQLRNSLTEVLMAQGYQDLTGQIIRRVIELVREVEERLVSLVAMFGQTQAAPERKSGTEAEGPILNPELRDDVVKGQDDVDDLLSSLGF</sequence>
<keyword evidence="8 10" id="KW-0904">Protein phosphatase</keyword>
<keyword evidence="6 10" id="KW-0283">Flagellar rotation</keyword>